<dbReference type="AlphaFoldDB" id="A0A4Q2L6T4"/>
<dbReference type="Pfam" id="PF13400">
    <property type="entry name" value="Tad"/>
    <property type="match status" value="1"/>
</dbReference>
<name>A0A4Q2L6T4_9MICO</name>
<dbReference type="OrthoDB" id="5187898at2"/>
<dbReference type="InterPro" id="IPR028087">
    <property type="entry name" value="Tad_N"/>
</dbReference>
<sequence length="347" mass="36041">MPMMAKHFMRLVRDERGANAVLITFLLIPMMGFGALAFDVSAQHAERTQLQLGADAAALAVARSCGIDETTCAGTAQTVADGFVAGNGGTFPGAAEAPVIDFGKRQATVTTAADFPHFFASLIDGDGDPSHTRVAARATAEWEEGTAATVVPFAIGECSVPSGTGSVEFIPIDNDPCSGSVPGGFGWLDDGTDSCIKDVTLGDFTTITTGNTGKCDLTDAELASAAAQIGCSLSSLPGKPKSNVEKLFACFVGRTILVPVYSLASECEGTPPAGKSYCISKFAAFDIIGIHVKVNGSDQVDACESGETCHLPKDWGSLGFEGRFISYVTPEDSWVLGPPNPVILLIE</sequence>
<evidence type="ECO:0000313" key="3">
    <source>
        <dbReference type="Proteomes" id="UP000293865"/>
    </source>
</evidence>
<gene>
    <name evidence="2" type="ORF">ESP51_02425</name>
</gene>
<dbReference type="EMBL" id="SDPN01000003">
    <property type="protein sequence ID" value="RXZ72680.1"/>
    <property type="molecule type" value="Genomic_DNA"/>
</dbReference>
<evidence type="ECO:0000259" key="1">
    <source>
        <dbReference type="Pfam" id="PF13400"/>
    </source>
</evidence>
<protein>
    <recommendedName>
        <fullName evidence="1">Putative Flp pilus-assembly TadG-like N-terminal domain-containing protein</fullName>
    </recommendedName>
</protein>
<proteinExistence type="predicted"/>
<comment type="caution">
    <text evidence="2">The sequence shown here is derived from an EMBL/GenBank/DDBJ whole genome shotgun (WGS) entry which is preliminary data.</text>
</comment>
<organism evidence="2 3">
    <name type="scientific">Agromyces albus</name>
    <dbReference type="NCBI Taxonomy" id="205332"/>
    <lineage>
        <taxon>Bacteria</taxon>
        <taxon>Bacillati</taxon>
        <taxon>Actinomycetota</taxon>
        <taxon>Actinomycetes</taxon>
        <taxon>Micrococcales</taxon>
        <taxon>Microbacteriaceae</taxon>
        <taxon>Agromyces</taxon>
    </lineage>
</organism>
<dbReference type="RefSeq" id="WP_129519303.1">
    <property type="nucleotide sequence ID" value="NZ_SDPN01000003.1"/>
</dbReference>
<dbReference type="Proteomes" id="UP000293865">
    <property type="component" value="Unassembled WGS sequence"/>
</dbReference>
<keyword evidence="3" id="KW-1185">Reference proteome</keyword>
<evidence type="ECO:0000313" key="2">
    <source>
        <dbReference type="EMBL" id="RXZ72680.1"/>
    </source>
</evidence>
<reference evidence="2 3" key="1">
    <citation type="submission" date="2019-01" db="EMBL/GenBank/DDBJ databases">
        <title>Agromyces.</title>
        <authorList>
            <person name="Li J."/>
        </authorList>
    </citation>
    <scope>NUCLEOTIDE SEQUENCE [LARGE SCALE GENOMIC DNA]</scope>
    <source>
        <strain evidence="2 3">DSM 15934</strain>
    </source>
</reference>
<accession>A0A4Q2L6T4</accession>
<feature type="domain" description="Putative Flp pilus-assembly TadG-like N-terminal" evidence="1">
    <location>
        <begin position="19"/>
        <end position="63"/>
    </location>
</feature>